<dbReference type="GO" id="GO:0006979">
    <property type="term" value="P:response to oxidative stress"/>
    <property type="evidence" value="ECO:0007669"/>
    <property type="project" value="InterPro"/>
</dbReference>
<dbReference type="PROSITE" id="PS00194">
    <property type="entry name" value="THIOREDOXIN_1"/>
    <property type="match status" value="1"/>
</dbReference>
<keyword evidence="2" id="KW-0575">Peroxidase</keyword>
<dbReference type="InterPro" id="IPR000866">
    <property type="entry name" value="AhpC/TSA"/>
</dbReference>
<dbReference type="PROSITE" id="PS51355">
    <property type="entry name" value="GLUTATHIONE_PEROXID_3"/>
    <property type="match status" value="1"/>
</dbReference>
<feature type="signal peptide" evidence="7">
    <location>
        <begin position="1"/>
        <end position="20"/>
    </location>
</feature>
<keyword evidence="10" id="KW-1185">Reference proteome</keyword>
<evidence type="ECO:0000256" key="2">
    <source>
        <dbReference type="ARBA" id="ARBA00022559"/>
    </source>
</evidence>
<comment type="similarity">
    <text evidence="1">Belongs to the glutathione peroxidase family.</text>
</comment>
<keyword evidence="5" id="KW-1015">Disulfide bond</keyword>
<dbReference type="InterPro" id="IPR000889">
    <property type="entry name" value="Glutathione_peroxidase"/>
</dbReference>
<proteinExistence type="inferred from homology"/>
<dbReference type="PROSITE" id="PS51352">
    <property type="entry name" value="THIOREDOXIN_2"/>
    <property type="match status" value="1"/>
</dbReference>
<keyword evidence="7" id="KW-0732">Signal</keyword>
<keyword evidence="3" id="KW-0201">Cytochrome c-type biogenesis</keyword>
<sequence length="159" mass="18146">MKSKFLFIIILILAGVVSHAQPRQGKPAPEISLPDVNGNNVSLSSLKGKIVLIDFWASWCGPCRQSNKHLVKLYEKYKDKGFEIYGISVDDSKDAWKKAIKYDKINWVQVNESNSNDGKVANAWYIQRIPTSFLMNKEGVLIEMNPDDKQLEKYLKENL</sequence>
<dbReference type="EMBL" id="JAHSPG010000013">
    <property type="protein sequence ID" value="MBV4358983.1"/>
    <property type="molecule type" value="Genomic_DNA"/>
</dbReference>
<gene>
    <name evidence="9" type="ORF">KTO63_17580</name>
</gene>
<evidence type="ECO:0000256" key="4">
    <source>
        <dbReference type="ARBA" id="ARBA00023002"/>
    </source>
</evidence>
<accession>A0A9E2W5S7</accession>
<keyword evidence="6" id="KW-0676">Redox-active center</keyword>
<organism evidence="9 10">
    <name type="scientific">Pinibacter aurantiacus</name>
    <dbReference type="NCBI Taxonomy" id="2851599"/>
    <lineage>
        <taxon>Bacteria</taxon>
        <taxon>Pseudomonadati</taxon>
        <taxon>Bacteroidota</taxon>
        <taxon>Chitinophagia</taxon>
        <taxon>Chitinophagales</taxon>
        <taxon>Chitinophagaceae</taxon>
        <taxon>Pinibacter</taxon>
    </lineage>
</organism>
<evidence type="ECO:0000256" key="1">
    <source>
        <dbReference type="ARBA" id="ARBA00006926"/>
    </source>
</evidence>
<evidence type="ECO:0000256" key="3">
    <source>
        <dbReference type="ARBA" id="ARBA00022748"/>
    </source>
</evidence>
<name>A0A9E2W5S7_9BACT</name>
<dbReference type="InterPro" id="IPR050553">
    <property type="entry name" value="Thioredoxin_ResA/DsbE_sf"/>
</dbReference>
<dbReference type="InterPro" id="IPR017937">
    <property type="entry name" value="Thioredoxin_CS"/>
</dbReference>
<dbReference type="CDD" id="cd02966">
    <property type="entry name" value="TlpA_like_family"/>
    <property type="match status" value="1"/>
</dbReference>
<dbReference type="GO" id="GO:0017004">
    <property type="term" value="P:cytochrome complex assembly"/>
    <property type="evidence" value="ECO:0007669"/>
    <property type="project" value="UniProtKB-KW"/>
</dbReference>
<protein>
    <submittedName>
        <fullName evidence="9">TlpA family protein disulfide reductase</fullName>
    </submittedName>
</protein>
<evidence type="ECO:0000256" key="7">
    <source>
        <dbReference type="SAM" id="SignalP"/>
    </source>
</evidence>
<evidence type="ECO:0000313" key="10">
    <source>
        <dbReference type="Proteomes" id="UP000812270"/>
    </source>
</evidence>
<dbReference type="PANTHER" id="PTHR42852:SF6">
    <property type="entry name" value="THIOL:DISULFIDE INTERCHANGE PROTEIN DSBE"/>
    <property type="match status" value="1"/>
</dbReference>
<keyword evidence="4" id="KW-0560">Oxidoreductase</keyword>
<dbReference type="RefSeq" id="WP_217792783.1">
    <property type="nucleotide sequence ID" value="NZ_JAHSPG010000013.1"/>
</dbReference>
<dbReference type="Pfam" id="PF00578">
    <property type="entry name" value="AhpC-TSA"/>
    <property type="match status" value="1"/>
</dbReference>
<evidence type="ECO:0000259" key="8">
    <source>
        <dbReference type="PROSITE" id="PS51352"/>
    </source>
</evidence>
<dbReference type="AlphaFoldDB" id="A0A9E2W5S7"/>
<dbReference type="InterPro" id="IPR013766">
    <property type="entry name" value="Thioredoxin_domain"/>
</dbReference>
<dbReference type="Proteomes" id="UP000812270">
    <property type="component" value="Unassembled WGS sequence"/>
</dbReference>
<dbReference type="PANTHER" id="PTHR42852">
    <property type="entry name" value="THIOL:DISULFIDE INTERCHANGE PROTEIN DSBE"/>
    <property type="match status" value="1"/>
</dbReference>
<evidence type="ECO:0000313" key="9">
    <source>
        <dbReference type="EMBL" id="MBV4358983.1"/>
    </source>
</evidence>
<feature type="chain" id="PRO_5038462738" evidence="7">
    <location>
        <begin position="21"/>
        <end position="159"/>
    </location>
</feature>
<dbReference type="GO" id="GO:0004601">
    <property type="term" value="F:peroxidase activity"/>
    <property type="evidence" value="ECO:0007669"/>
    <property type="project" value="UniProtKB-KW"/>
</dbReference>
<reference evidence="9" key="1">
    <citation type="submission" date="2021-06" db="EMBL/GenBank/DDBJ databases">
        <authorList>
            <person name="Huq M.A."/>
        </authorList>
    </citation>
    <scope>NUCLEOTIDE SEQUENCE</scope>
    <source>
        <strain evidence="9">MAH-26</strain>
    </source>
</reference>
<feature type="domain" description="Thioredoxin" evidence="8">
    <location>
        <begin position="22"/>
        <end position="159"/>
    </location>
</feature>
<evidence type="ECO:0000256" key="6">
    <source>
        <dbReference type="ARBA" id="ARBA00023284"/>
    </source>
</evidence>
<comment type="caution">
    <text evidence="9">The sequence shown here is derived from an EMBL/GenBank/DDBJ whole genome shotgun (WGS) entry which is preliminary data.</text>
</comment>
<evidence type="ECO:0000256" key="5">
    <source>
        <dbReference type="ARBA" id="ARBA00023157"/>
    </source>
</evidence>